<accession>A0A9D4BRP4</accession>
<evidence type="ECO:0000256" key="1">
    <source>
        <dbReference type="SAM" id="MobiDB-lite"/>
    </source>
</evidence>
<name>A0A9D4BRP4_DREPO</name>
<keyword evidence="4" id="KW-1185">Reference proteome</keyword>
<comment type="caution">
    <text evidence="3">The sequence shown here is derived from an EMBL/GenBank/DDBJ whole genome shotgun (WGS) entry which is preliminary data.</text>
</comment>
<dbReference type="Proteomes" id="UP000828390">
    <property type="component" value="Unassembled WGS sequence"/>
</dbReference>
<dbReference type="OrthoDB" id="6342359at2759"/>
<reference evidence="3" key="1">
    <citation type="journal article" date="2019" name="bioRxiv">
        <title>The Genome of the Zebra Mussel, Dreissena polymorpha: A Resource for Invasive Species Research.</title>
        <authorList>
            <person name="McCartney M.A."/>
            <person name="Auch B."/>
            <person name="Kono T."/>
            <person name="Mallez S."/>
            <person name="Zhang Y."/>
            <person name="Obille A."/>
            <person name="Becker A."/>
            <person name="Abrahante J.E."/>
            <person name="Garbe J."/>
            <person name="Badalamenti J.P."/>
            <person name="Herman A."/>
            <person name="Mangelson H."/>
            <person name="Liachko I."/>
            <person name="Sullivan S."/>
            <person name="Sone E.D."/>
            <person name="Koren S."/>
            <person name="Silverstein K.A.T."/>
            <person name="Beckman K.B."/>
            <person name="Gohl D.M."/>
        </authorList>
    </citation>
    <scope>NUCLEOTIDE SEQUENCE</scope>
    <source>
        <strain evidence="3">Duluth1</strain>
        <tissue evidence="3">Whole animal</tissue>
    </source>
</reference>
<proteinExistence type="predicted"/>
<evidence type="ECO:0000256" key="2">
    <source>
        <dbReference type="SAM" id="SignalP"/>
    </source>
</evidence>
<sequence length="200" mass="22169">MLLQFSLILLLKLLAFYYKYGEATTTDFHTTDMTSSATIITVTDSSSEALTSGTQPAPTTQALPQPSTTPANTSSRTGDAGAMNLSCYDCSEAFSKIWTPYTECQYYPQLTPLRPCTVNDRYCKVERVTYKDRTVHITRGCTDECWYGCFPSGFGMTTYRCTSCCRSNGCNVGNDVTMLVPNINVMTLAVIYVILGRIIY</sequence>
<dbReference type="SUPFAM" id="SSF57302">
    <property type="entry name" value="Snake toxin-like"/>
    <property type="match status" value="1"/>
</dbReference>
<feature type="region of interest" description="Disordered" evidence="1">
    <location>
        <begin position="48"/>
        <end position="77"/>
    </location>
</feature>
<dbReference type="EMBL" id="JAIWYP010000014">
    <property type="protein sequence ID" value="KAH3706595.1"/>
    <property type="molecule type" value="Genomic_DNA"/>
</dbReference>
<reference evidence="3" key="2">
    <citation type="submission" date="2020-11" db="EMBL/GenBank/DDBJ databases">
        <authorList>
            <person name="McCartney M.A."/>
            <person name="Auch B."/>
            <person name="Kono T."/>
            <person name="Mallez S."/>
            <person name="Becker A."/>
            <person name="Gohl D.M."/>
            <person name="Silverstein K.A.T."/>
            <person name="Koren S."/>
            <person name="Bechman K.B."/>
            <person name="Herman A."/>
            <person name="Abrahante J.E."/>
            <person name="Garbe J."/>
        </authorList>
    </citation>
    <scope>NUCLEOTIDE SEQUENCE</scope>
    <source>
        <strain evidence="3">Duluth1</strain>
        <tissue evidence="3">Whole animal</tissue>
    </source>
</reference>
<dbReference type="CDD" id="cd00117">
    <property type="entry name" value="TFP"/>
    <property type="match status" value="1"/>
</dbReference>
<organism evidence="3 4">
    <name type="scientific">Dreissena polymorpha</name>
    <name type="common">Zebra mussel</name>
    <name type="synonym">Mytilus polymorpha</name>
    <dbReference type="NCBI Taxonomy" id="45954"/>
    <lineage>
        <taxon>Eukaryota</taxon>
        <taxon>Metazoa</taxon>
        <taxon>Spiralia</taxon>
        <taxon>Lophotrochozoa</taxon>
        <taxon>Mollusca</taxon>
        <taxon>Bivalvia</taxon>
        <taxon>Autobranchia</taxon>
        <taxon>Heteroconchia</taxon>
        <taxon>Euheterodonta</taxon>
        <taxon>Imparidentia</taxon>
        <taxon>Neoheterodontei</taxon>
        <taxon>Myida</taxon>
        <taxon>Dreissenoidea</taxon>
        <taxon>Dreissenidae</taxon>
        <taxon>Dreissena</taxon>
    </lineage>
</organism>
<evidence type="ECO:0000313" key="3">
    <source>
        <dbReference type="EMBL" id="KAH3706595.1"/>
    </source>
</evidence>
<protein>
    <submittedName>
        <fullName evidence="3">Uncharacterized protein</fullName>
    </submittedName>
</protein>
<evidence type="ECO:0000313" key="4">
    <source>
        <dbReference type="Proteomes" id="UP000828390"/>
    </source>
</evidence>
<feature type="compositionally biased region" description="Low complexity" evidence="1">
    <location>
        <begin position="54"/>
        <end position="71"/>
    </location>
</feature>
<dbReference type="AlphaFoldDB" id="A0A9D4BRP4"/>
<dbReference type="InterPro" id="IPR045860">
    <property type="entry name" value="Snake_toxin-like_sf"/>
</dbReference>
<keyword evidence="2" id="KW-0732">Signal</keyword>
<feature type="chain" id="PRO_5038714677" evidence="2">
    <location>
        <begin position="24"/>
        <end position="200"/>
    </location>
</feature>
<gene>
    <name evidence="3" type="ORF">DPMN_065983</name>
</gene>
<feature type="signal peptide" evidence="2">
    <location>
        <begin position="1"/>
        <end position="23"/>
    </location>
</feature>